<dbReference type="PANTHER" id="PTHR46123:SF4">
    <property type="entry name" value="MIX-TYPE HOMEOBOX GENE 1-RELATED"/>
    <property type="match status" value="1"/>
</dbReference>
<dbReference type="EMBL" id="PJQM01005307">
    <property type="protein sequence ID" value="RCH81922.1"/>
    <property type="molecule type" value="Genomic_DNA"/>
</dbReference>
<keyword evidence="2 5" id="KW-0238">DNA-binding</keyword>
<comment type="subcellular location">
    <subcellularLocation>
        <location evidence="1 5 6">Nucleus</location>
    </subcellularLocation>
</comment>
<dbReference type="Gene3D" id="1.10.10.60">
    <property type="entry name" value="Homeodomain-like"/>
    <property type="match status" value="1"/>
</dbReference>
<dbReference type="InterPro" id="IPR017970">
    <property type="entry name" value="Homeobox_CS"/>
</dbReference>
<organism evidence="9 10">
    <name type="scientific">Rhizopus stolonifer</name>
    <name type="common">Rhizopus nigricans</name>
    <dbReference type="NCBI Taxonomy" id="4846"/>
    <lineage>
        <taxon>Eukaryota</taxon>
        <taxon>Fungi</taxon>
        <taxon>Fungi incertae sedis</taxon>
        <taxon>Mucoromycota</taxon>
        <taxon>Mucoromycotina</taxon>
        <taxon>Mucoromycetes</taxon>
        <taxon>Mucorales</taxon>
        <taxon>Mucorineae</taxon>
        <taxon>Rhizopodaceae</taxon>
        <taxon>Rhizopus</taxon>
    </lineage>
</organism>
<dbReference type="Pfam" id="PF00046">
    <property type="entry name" value="Homeodomain"/>
    <property type="match status" value="1"/>
</dbReference>
<keyword evidence="4 5" id="KW-0539">Nucleus</keyword>
<dbReference type="SUPFAM" id="SSF46689">
    <property type="entry name" value="Homeodomain-like"/>
    <property type="match status" value="1"/>
</dbReference>
<reference evidence="9 10" key="1">
    <citation type="journal article" date="2018" name="G3 (Bethesda)">
        <title>Phylogenetic and Phylogenomic Definition of Rhizopus Species.</title>
        <authorList>
            <person name="Gryganskyi A.P."/>
            <person name="Golan J."/>
            <person name="Dolatabadi S."/>
            <person name="Mondo S."/>
            <person name="Robb S."/>
            <person name="Idnurm A."/>
            <person name="Muszewska A."/>
            <person name="Steczkiewicz K."/>
            <person name="Masonjones S."/>
            <person name="Liao H.L."/>
            <person name="Gajdeczka M.T."/>
            <person name="Anike F."/>
            <person name="Vuek A."/>
            <person name="Anishchenko I.M."/>
            <person name="Voigt K."/>
            <person name="de Hoog G.S."/>
            <person name="Smith M.E."/>
            <person name="Heitman J."/>
            <person name="Vilgalys R."/>
            <person name="Stajich J.E."/>
        </authorList>
    </citation>
    <scope>NUCLEOTIDE SEQUENCE [LARGE SCALE GENOMIC DNA]</scope>
    <source>
        <strain evidence="9 10">LSU 92-RS-03</strain>
    </source>
</reference>
<evidence type="ECO:0000313" key="10">
    <source>
        <dbReference type="Proteomes" id="UP000253551"/>
    </source>
</evidence>
<evidence type="ECO:0000256" key="4">
    <source>
        <dbReference type="ARBA" id="ARBA00023242"/>
    </source>
</evidence>
<comment type="caution">
    <text evidence="9">The sequence shown here is derived from an EMBL/GenBank/DDBJ whole genome shotgun (WGS) entry which is preliminary data.</text>
</comment>
<keyword evidence="10" id="KW-1185">Reference proteome</keyword>
<sequence>MNTHSTPTRKRTHLKPSQVAILQESFNSNPLPDAAVRNKLAGELSVSERTIQIWFQNRRAKARKVDAPLSTSLLAKNASRPSWMDSKQRNSTPPRYQATFRTMMTPERFEELKQQDQQQIRKRPRSISKPEPKSAALIEMTKEVTRAMSEGIPEGKLQFKCGR</sequence>
<keyword evidence="3 5" id="KW-0371">Homeobox</keyword>
<dbReference type="PROSITE" id="PS00027">
    <property type="entry name" value="HOMEOBOX_1"/>
    <property type="match status" value="1"/>
</dbReference>
<protein>
    <recommendedName>
        <fullName evidence="8">Homeobox domain-containing protein</fullName>
    </recommendedName>
</protein>
<evidence type="ECO:0000313" key="9">
    <source>
        <dbReference type="EMBL" id="RCH81922.1"/>
    </source>
</evidence>
<evidence type="ECO:0000256" key="6">
    <source>
        <dbReference type="RuleBase" id="RU000682"/>
    </source>
</evidence>
<dbReference type="CDD" id="cd00086">
    <property type="entry name" value="homeodomain"/>
    <property type="match status" value="1"/>
</dbReference>
<evidence type="ECO:0000256" key="3">
    <source>
        <dbReference type="ARBA" id="ARBA00023155"/>
    </source>
</evidence>
<dbReference type="InterPro" id="IPR009057">
    <property type="entry name" value="Homeodomain-like_sf"/>
</dbReference>
<gene>
    <name evidence="9" type="ORF">CU098_003695</name>
</gene>
<dbReference type="STRING" id="4846.A0A367IW98"/>
<dbReference type="Proteomes" id="UP000253551">
    <property type="component" value="Unassembled WGS sequence"/>
</dbReference>
<dbReference type="AlphaFoldDB" id="A0A367IW98"/>
<evidence type="ECO:0000256" key="2">
    <source>
        <dbReference type="ARBA" id="ARBA00023125"/>
    </source>
</evidence>
<evidence type="ECO:0000256" key="5">
    <source>
        <dbReference type="PROSITE-ProRule" id="PRU00108"/>
    </source>
</evidence>
<dbReference type="GO" id="GO:0000981">
    <property type="term" value="F:DNA-binding transcription factor activity, RNA polymerase II-specific"/>
    <property type="evidence" value="ECO:0007669"/>
    <property type="project" value="InterPro"/>
</dbReference>
<dbReference type="InterPro" id="IPR051306">
    <property type="entry name" value="Homeobox_regulator"/>
</dbReference>
<dbReference type="SMART" id="SM00389">
    <property type="entry name" value="HOX"/>
    <property type="match status" value="1"/>
</dbReference>
<dbReference type="PROSITE" id="PS50071">
    <property type="entry name" value="HOMEOBOX_2"/>
    <property type="match status" value="1"/>
</dbReference>
<dbReference type="GO" id="GO:0005634">
    <property type="term" value="C:nucleus"/>
    <property type="evidence" value="ECO:0007669"/>
    <property type="project" value="UniProtKB-SubCell"/>
</dbReference>
<proteinExistence type="predicted"/>
<feature type="domain" description="Homeobox" evidence="8">
    <location>
        <begin position="5"/>
        <end position="65"/>
    </location>
</feature>
<accession>A0A367IW98</accession>
<dbReference type="OrthoDB" id="6159439at2759"/>
<dbReference type="PANTHER" id="PTHR46123">
    <property type="entry name" value="MIX-TYPE HOMEOBOX GENE 1-RELATED"/>
    <property type="match status" value="1"/>
</dbReference>
<dbReference type="InterPro" id="IPR001356">
    <property type="entry name" value="HD"/>
</dbReference>
<feature type="DNA-binding region" description="Homeobox" evidence="5">
    <location>
        <begin position="7"/>
        <end position="66"/>
    </location>
</feature>
<name>A0A367IW98_RHIST</name>
<evidence type="ECO:0000256" key="7">
    <source>
        <dbReference type="SAM" id="MobiDB-lite"/>
    </source>
</evidence>
<evidence type="ECO:0000259" key="8">
    <source>
        <dbReference type="PROSITE" id="PS50071"/>
    </source>
</evidence>
<evidence type="ECO:0000256" key="1">
    <source>
        <dbReference type="ARBA" id="ARBA00004123"/>
    </source>
</evidence>
<feature type="region of interest" description="Disordered" evidence="7">
    <location>
        <begin position="110"/>
        <end position="135"/>
    </location>
</feature>
<dbReference type="GO" id="GO:0000977">
    <property type="term" value="F:RNA polymerase II transcription regulatory region sequence-specific DNA binding"/>
    <property type="evidence" value="ECO:0007669"/>
    <property type="project" value="TreeGrafter"/>
</dbReference>